<dbReference type="Gene3D" id="3.10.350.10">
    <property type="entry name" value="LysM domain"/>
    <property type="match status" value="1"/>
</dbReference>
<accession>A0AA48KFL5</accession>
<dbReference type="Proteomes" id="UP001228113">
    <property type="component" value="Chromosome"/>
</dbReference>
<dbReference type="PANTHER" id="PTHR34700">
    <property type="entry name" value="POTASSIUM BINDING PROTEIN KBP"/>
    <property type="match status" value="1"/>
</dbReference>
<dbReference type="SUPFAM" id="SSF54106">
    <property type="entry name" value="LysM domain"/>
    <property type="match status" value="1"/>
</dbReference>
<sequence>MHKRNRLHAFAVISCLAMALAASAQETARQSGNSTAPAAEPVKVAAHSSRWDYPKEISPAAGQKVHIVEKGDTLWDLGARYLGNPFAWPQIWELNKWVKDPHWIYPGDPILIDVSRSAVAPGREQDAATAEVTALRPDVRRLNKPVQDEFGYSFQDFIQLPFIAPQGADAYFKENRAFPIQGHQAWERSILADGDTVYLKGGSDQGAKVGDRLVVTKVLSRKFHHPDDHSRKGLLGDVLQQEGVVRIVTVYPDASVAVIEHALDGIYEGAHAVPFTEPANIVAKPRTDIGSPVPLKDPLAKVIFVREDRPVGGAGDLVIIDQGARHGLKVGEILISARRRTLANAGVFVNPKKEAGKPSTNYYLGQMMVVRTEQDTATCRLLRTREEVMVGDIATR</sequence>
<dbReference type="InterPro" id="IPR018392">
    <property type="entry name" value="LysM"/>
</dbReference>
<dbReference type="AlphaFoldDB" id="A0AA48KFL5"/>
<keyword evidence="4" id="KW-1185">Reference proteome</keyword>
<feature type="domain" description="LysM" evidence="2">
    <location>
        <begin position="64"/>
        <end position="112"/>
    </location>
</feature>
<evidence type="ECO:0000256" key="1">
    <source>
        <dbReference type="SAM" id="SignalP"/>
    </source>
</evidence>
<feature type="chain" id="PRO_5041295149" evidence="1">
    <location>
        <begin position="25"/>
        <end position="396"/>
    </location>
</feature>
<proteinExistence type="predicted"/>
<organism evidence="3 4">
    <name type="scientific">Mesoterricola sediminis</name>
    <dbReference type="NCBI Taxonomy" id="2927980"/>
    <lineage>
        <taxon>Bacteria</taxon>
        <taxon>Pseudomonadati</taxon>
        <taxon>Acidobacteriota</taxon>
        <taxon>Holophagae</taxon>
        <taxon>Holophagales</taxon>
        <taxon>Holophagaceae</taxon>
        <taxon>Mesoterricola</taxon>
    </lineage>
</organism>
<name>A0AA48KFL5_9BACT</name>
<gene>
    <name evidence="3" type="ORF">METESE_33850</name>
</gene>
<dbReference type="PANTHER" id="PTHR34700:SF4">
    <property type="entry name" value="PHAGE-LIKE ELEMENT PBSX PROTEIN XKDP"/>
    <property type="match status" value="1"/>
</dbReference>
<evidence type="ECO:0000313" key="3">
    <source>
        <dbReference type="EMBL" id="BDU78427.1"/>
    </source>
</evidence>
<evidence type="ECO:0000313" key="4">
    <source>
        <dbReference type="Proteomes" id="UP001228113"/>
    </source>
</evidence>
<dbReference type="InterPro" id="IPR052196">
    <property type="entry name" value="Bact_Kbp"/>
</dbReference>
<keyword evidence="1" id="KW-0732">Signal</keyword>
<reference evidence="3" key="1">
    <citation type="journal article" date="2023" name="Int. J. Syst. Evol. Microbiol.">
        <title>Mesoterricola silvestris gen. nov., sp. nov., Mesoterricola sediminis sp. nov., Geothrix oryzae sp. nov., Geothrix edaphica sp. nov., Geothrix rubra sp. nov., and Geothrix limicola sp. nov., six novel members of Acidobacteriota isolated from soils.</title>
        <authorList>
            <person name="Itoh H."/>
            <person name="Sugisawa Y."/>
            <person name="Mise K."/>
            <person name="Xu Z."/>
            <person name="Kuniyasu M."/>
            <person name="Ushijima N."/>
            <person name="Kawano K."/>
            <person name="Kobayashi E."/>
            <person name="Shiratori Y."/>
            <person name="Masuda Y."/>
            <person name="Senoo K."/>
        </authorList>
    </citation>
    <scope>NUCLEOTIDE SEQUENCE</scope>
    <source>
        <strain evidence="3">W786</strain>
    </source>
</reference>
<dbReference type="PROSITE" id="PS51782">
    <property type="entry name" value="LYSM"/>
    <property type="match status" value="1"/>
</dbReference>
<dbReference type="EMBL" id="AP027081">
    <property type="protein sequence ID" value="BDU78427.1"/>
    <property type="molecule type" value="Genomic_DNA"/>
</dbReference>
<feature type="signal peptide" evidence="1">
    <location>
        <begin position="1"/>
        <end position="24"/>
    </location>
</feature>
<dbReference type="InterPro" id="IPR036779">
    <property type="entry name" value="LysM_dom_sf"/>
</dbReference>
<dbReference type="KEGG" id="msea:METESE_33850"/>
<dbReference type="Pfam" id="PF01476">
    <property type="entry name" value="LysM"/>
    <property type="match status" value="1"/>
</dbReference>
<evidence type="ECO:0000259" key="2">
    <source>
        <dbReference type="PROSITE" id="PS51782"/>
    </source>
</evidence>
<protein>
    <submittedName>
        <fullName evidence="3">Peptidoglycan-binding protein LysM</fullName>
    </submittedName>
</protein>
<dbReference type="CDD" id="cd00118">
    <property type="entry name" value="LysM"/>
    <property type="match status" value="1"/>
</dbReference>